<evidence type="ECO:0000259" key="9">
    <source>
        <dbReference type="PROSITE" id="PS52029"/>
    </source>
</evidence>
<feature type="domain" description="L,D-TPase catalytic" evidence="9">
    <location>
        <begin position="84"/>
        <end position="193"/>
    </location>
</feature>
<evidence type="ECO:0000256" key="2">
    <source>
        <dbReference type="ARBA" id="ARBA00005992"/>
    </source>
</evidence>
<evidence type="ECO:0000256" key="4">
    <source>
        <dbReference type="ARBA" id="ARBA00022960"/>
    </source>
</evidence>
<dbReference type="Proteomes" id="UP001501310">
    <property type="component" value="Unassembled WGS sequence"/>
</dbReference>
<keyword evidence="6 7" id="KW-0961">Cell wall biogenesis/degradation</keyword>
<dbReference type="PANTHER" id="PTHR30582">
    <property type="entry name" value="L,D-TRANSPEPTIDASE"/>
    <property type="match status" value="1"/>
</dbReference>
<dbReference type="NCBIfam" id="NF004785">
    <property type="entry name" value="PRK06132.1-2"/>
    <property type="match status" value="1"/>
</dbReference>
<evidence type="ECO:0000256" key="7">
    <source>
        <dbReference type="PROSITE-ProRule" id="PRU01373"/>
    </source>
</evidence>
<dbReference type="RefSeq" id="WP_344709063.1">
    <property type="nucleotide sequence ID" value="NZ_BAAAZD010000001.1"/>
</dbReference>
<evidence type="ECO:0000256" key="6">
    <source>
        <dbReference type="ARBA" id="ARBA00023316"/>
    </source>
</evidence>
<evidence type="ECO:0000256" key="3">
    <source>
        <dbReference type="ARBA" id="ARBA00022679"/>
    </source>
</evidence>
<dbReference type="Gene3D" id="2.40.440.10">
    <property type="entry name" value="L,D-transpeptidase catalytic domain-like"/>
    <property type="match status" value="1"/>
</dbReference>
<reference evidence="11" key="1">
    <citation type="journal article" date="2019" name="Int. J. Syst. Evol. Microbiol.">
        <title>The Global Catalogue of Microorganisms (GCM) 10K type strain sequencing project: providing services to taxonomists for standard genome sequencing and annotation.</title>
        <authorList>
            <consortium name="The Broad Institute Genomics Platform"/>
            <consortium name="The Broad Institute Genome Sequencing Center for Infectious Disease"/>
            <person name="Wu L."/>
            <person name="Ma J."/>
        </authorList>
    </citation>
    <scope>NUCLEOTIDE SEQUENCE [LARGE SCALE GENOMIC DNA]</scope>
    <source>
        <strain evidence="11">JCM 16603</strain>
    </source>
</reference>
<feature type="signal peptide" evidence="8">
    <location>
        <begin position="1"/>
        <end position="32"/>
    </location>
</feature>
<comment type="similarity">
    <text evidence="2">Belongs to the YkuD family.</text>
</comment>
<evidence type="ECO:0000313" key="10">
    <source>
        <dbReference type="EMBL" id="GAA4001172.1"/>
    </source>
</evidence>
<evidence type="ECO:0000256" key="1">
    <source>
        <dbReference type="ARBA" id="ARBA00004752"/>
    </source>
</evidence>
<keyword evidence="4 7" id="KW-0133">Cell shape</keyword>
<dbReference type="PANTHER" id="PTHR30582:SF2">
    <property type="entry name" value="L,D-TRANSPEPTIDASE YCIB-RELATED"/>
    <property type="match status" value="1"/>
</dbReference>
<comment type="caution">
    <text evidence="10">The sequence shown here is derived from an EMBL/GenBank/DDBJ whole genome shotgun (WGS) entry which is preliminary data.</text>
</comment>
<comment type="pathway">
    <text evidence="1 7">Cell wall biogenesis; peptidoglycan biosynthesis.</text>
</comment>
<dbReference type="InterPro" id="IPR005490">
    <property type="entry name" value="LD_TPept_cat_dom"/>
</dbReference>
<dbReference type="PROSITE" id="PS52029">
    <property type="entry name" value="LD_TPASE"/>
    <property type="match status" value="1"/>
</dbReference>
<feature type="active site" description="Proton donor/acceptor" evidence="7">
    <location>
        <position position="156"/>
    </location>
</feature>
<feature type="chain" id="PRO_5047122543" description="L,D-TPase catalytic domain-containing protein" evidence="8">
    <location>
        <begin position="33"/>
        <end position="194"/>
    </location>
</feature>
<keyword evidence="3" id="KW-0808">Transferase</keyword>
<evidence type="ECO:0000256" key="8">
    <source>
        <dbReference type="SAM" id="SignalP"/>
    </source>
</evidence>
<dbReference type="CDD" id="cd16913">
    <property type="entry name" value="YkuD_like"/>
    <property type="match status" value="1"/>
</dbReference>
<evidence type="ECO:0000313" key="11">
    <source>
        <dbReference type="Proteomes" id="UP001501310"/>
    </source>
</evidence>
<organism evidence="10 11">
    <name type="scientific">Sphingomonas humi</name>
    <dbReference type="NCBI Taxonomy" id="335630"/>
    <lineage>
        <taxon>Bacteria</taxon>
        <taxon>Pseudomonadati</taxon>
        <taxon>Pseudomonadota</taxon>
        <taxon>Alphaproteobacteria</taxon>
        <taxon>Sphingomonadales</taxon>
        <taxon>Sphingomonadaceae</taxon>
        <taxon>Sphingomonas</taxon>
    </lineage>
</organism>
<dbReference type="InterPro" id="IPR038063">
    <property type="entry name" value="Transpep_catalytic_dom"/>
</dbReference>
<name>A0ABP7RRD0_9SPHN</name>
<accession>A0ABP7RRD0</accession>
<dbReference type="PROSITE" id="PS51257">
    <property type="entry name" value="PROKAR_LIPOPROTEIN"/>
    <property type="match status" value="1"/>
</dbReference>
<evidence type="ECO:0000256" key="5">
    <source>
        <dbReference type="ARBA" id="ARBA00022984"/>
    </source>
</evidence>
<keyword evidence="5 7" id="KW-0573">Peptidoglycan synthesis</keyword>
<dbReference type="EMBL" id="BAAAZD010000001">
    <property type="protein sequence ID" value="GAA4001172.1"/>
    <property type="molecule type" value="Genomic_DNA"/>
</dbReference>
<feature type="active site" description="Nucleophile" evidence="7">
    <location>
        <position position="169"/>
    </location>
</feature>
<sequence>MDRRTASRFTSVALVAALLAACATTPTRVAEAPPPKPVTAPQLPYEWTNGFAPKATEQARAQFGTVALKPGQYRWAATIPDAPAKVVIDRLQQLMFVYKGDTLVGVSTISSGKKGRETPLGFWKVFRKQVKGFSRKYDNAPMPYMQMYDEMGIAFHGGALPGYPASHGCVRLPVEFAKKLYGLTQMGTEVVIEG</sequence>
<protein>
    <recommendedName>
        <fullName evidence="9">L,D-TPase catalytic domain-containing protein</fullName>
    </recommendedName>
</protein>
<dbReference type="Pfam" id="PF03734">
    <property type="entry name" value="YkuD"/>
    <property type="match status" value="1"/>
</dbReference>
<keyword evidence="11" id="KW-1185">Reference proteome</keyword>
<gene>
    <name evidence="10" type="ORF">GCM10022211_09960</name>
</gene>
<proteinExistence type="inferred from homology"/>
<dbReference type="SUPFAM" id="SSF141523">
    <property type="entry name" value="L,D-transpeptidase catalytic domain-like"/>
    <property type="match status" value="1"/>
</dbReference>
<keyword evidence="8" id="KW-0732">Signal</keyword>
<dbReference type="InterPro" id="IPR050979">
    <property type="entry name" value="LD-transpeptidase"/>
</dbReference>